<dbReference type="InterPro" id="IPR000866">
    <property type="entry name" value="AhpC/TSA"/>
</dbReference>
<dbReference type="KEGG" id="tje:TJEJU_3321"/>
<dbReference type="GO" id="GO:0016209">
    <property type="term" value="F:antioxidant activity"/>
    <property type="evidence" value="ECO:0007669"/>
    <property type="project" value="InterPro"/>
</dbReference>
<dbReference type="PROSITE" id="PS51352">
    <property type="entry name" value="THIOREDOXIN_2"/>
    <property type="match status" value="1"/>
</dbReference>
<organism evidence="6 7">
    <name type="scientific">Tenacibaculum jejuense</name>
    <dbReference type="NCBI Taxonomy" id="584609"/>
    <lineage>
        <taxon>Bacteria</taxon>
        <taxon>Pseudomonadati</taxon>
        <taxon>Bacteroidota</taxon>
        <taxon>Flavobacteriia</taxon>
        <taxon>Flavobacteriales</taxon>
        <taxon>Flavobacteriaceae</taxon>
        <taxon>Tenacibaculum</taxon>
    </lineage>
</organism>
<gene>
    <name evidence="6" type="ORF">TJEJU_3321</name>
</gene>
<dbReference type="GO" id="GO:0016491">
    <property type="term" value="F:oxidoreductase activity"/>
    <property type="evidence" value="ECO:0007669"/>
    <property type="project" value="InterPro"/>
</dbReference>
<dbReference type="InterPro" id="IPR036249">
    <property type="entry name" value="Thioredoxin-like_sf"/>
</dbReference>
<dbReference type="AlphaFoldDB" id="A0A238UCS0"/>
<dbReference type="GO" id="GO:0030313">
    <property type="term" value="C:cell envelope"/>
    <property type="evidence" value="ECO:0007669"/>
    <property type="project" value="UniProtKB-SubCell"/>
</dbReference>
<dbReference type="PANTHER" id="PTHR42852:SF6">
    <property type="entry name" value="THIOL:DISULFIDE INTERCHANGE PROTEIN DSBE"/>
    <property type="match status" value="1"/>
</dbReference>
<dbReference type="InterPro" id="IPR013766">
    <property type="entry name" value="Thioredoxin_domain"/>
</dbReference>
<evidence type="ECO:0000259" key="5">
    <source>
        <dbReference type="PROSITE" id="PS51352"/>
    </source>
</evidence>
<keyword evidence="4" id="KW-0676">Redox-active center</keyword>
<sequence>MKKLLLILFTVSLVVSCEKKEKPKDYLVLSGEVDNLRKRTIELTGHNFEKKIRFDRKTKTFLDTLTNITPGHYVLKIGKRPVQVYLSSIDDLKLIVDAKKRTKDPVFQGPTANINNYITEKAKKIGIVLGNASKLFSMNEEEFLSKLDEYKSILEDLAKSSQLPQDYLDKEMRNIHYEFALALENYQNYHRILYGDDEFVVSNQFPSDIPKDVDLNNSGDYINSKPYRDLIKKRLDEVTNKKNRTDGDFDLSYLESVHTEINDTLIKNDLLHKAAEKQITTTINLKEYFRKYNSYSTNAKNKAEISDLYNKLKLTAKGQPSPKFEKLENYNGGKTSLDDLIGKGKYVYIDVWATWCGFCKKEIPLLKRFEQQFHDKNIEFVSLSVDRPASKEKWKQTIKDREMSGIQLFAGKTQEELQFTKDYLIKGLPRFILIDPDGKIVNANAPRPSRSEELIKLFEELDI</sequence>
<dbReference type="Pfam" id="PF00578">
    <property type="entry name" value="AhpC-TSA"/>
    <property type="match status" value="1"/>
</dbReference>
<dbReference type="OrthoDB" id="743079at2"/>
<evidence type="ECO:0000256" key="1">
    <source>
        <dbReference type="ARBA" id="ARBA00004196"/>
    </source>
</evidence>
<keyword evidence="7" id="KW-1185">Reference proteome</keyword>
<evidence type="ECO:0000256" key="3">
    <source>
        <dbReference type="ARBA" id="ARBA00023157"/>
    </source>
</evidence>
<dbReference type="InterPro" id="IPR050553">
    <property type="entry name" value="Thioredoxin_ResA/DsbE_sf"/>
</dbReference>
<evidence type="ECO:0000256" key="4">
    <source>
        <dbReference type="ARBA" id="ARBA00023284"/>
    </source>
</evidence>
<dbReference type="EMBL" id="LT899436">
    <property type="protein sequence ID" value="SNR16971.1"/>
    <property type="molecule type" value="Genomic_DNA"/>
</dbReference>
<dbReference type="RefSeq" id="WP_095073888.1">
    <property type="nucleotide sequence ID" value="NZ_LT899436.1"/>
</dbReference>
<dbReference type="PROSITE" id="PS51257">
    <property type="entry name" value="PROKAR_LIPOPROTEIN"/>
    <property type="match status" value="1"/>
</dbReference>
<protein>
    <recommendedName>
        <fullName evidence="5">Thioredoxin domain-containing protein</fullName>
    </recommendedName>
</protein>
<feature type="domain" description="Thioredoxin" evidence="5">
    <location>
        <begin position="315"/>
        <end position="463"/>
    </location>
</feature>
<evidence type="ECO:0000313" key="6">
    <source>
        <dbReference type="EMBL" id="SNR16971.1"/>
    </source>
</evidence>
<comment type="subcellular location">
    <subcellularLocation>
        <location evidence="1">Cell envelope</location>
    </subcellularLocation>
</comment>
<dbReference type="PANTHER" id="PTHR42852">
    <property type="entry name" value="THIOL:DISULFIDE INTERCHANGE PROTEIN DSBE"/>
    <property type="match status" value="1"/>
</dbReference>
<reference evidence="6 7" key="1">
    <citation type="submission" date="2017-07" db="EMBL/GenBank/DDBJ databases">
        <authorList>
            <person name="Sun Z.S."/>
            <person name="Albrecht U."/>
            <person name="Echele G."/>
            <person name="Lee C.C."/>
        </authorList>
    </citation>
    <scope>NUCLEOTIDE SEQUENCE [LARGE SCALE GENOMIC DNA]</scope>
    <source>
        <strain evidence="7">type strain: KCTC 22618</strain>
    </source>
</reference>
<dbReference type="SUPFAM" id="SSF52833">
    <property type="entry name" value="Thioredoxin-like"/>
    <property type="match status" value="1"/>
</dbReference>
<accession>A0A238UCS0</accession>
<dbReference type="Proteomes" id="UP000215214">
    <property type="component" value="Chromosome TJEJU"/>
</dbReference>
<proteinExistence type="predicted"/>
<keyword evidence="2" id="KW-0201">Cytochrome c-type biogenesis</keyword>
<dbReference type="CDD" id="cd02966">
    <property type="entry name" value="TlpA_like_family"/>
    <property type="match status" value="1"/>
</dbReference>
<keyword evidence="3" id="KW-1015">Disulfide bond</keyword>
<evidence type="ECO:0000313" key="7">
    <source>
        <dbReference type="Proteomes" id="UP000215214"/>
    </source>
</evidence>
<dbReference type="Gene3D" id="3.40.30.10">
    <property type="entry name" value="Glutaredoxin"/>
    <property type="match status" value="1"/>
</dbReference>
<dbReference type="GO" id="GO:0017004">
    <property type="term" value="P:cytochrome complex assembly"/>
    <property type="evidence" value="ECO:0007669"/>
    <property type="project" value="UniProtKB-KW"/>
</dbReference>
<name>A0A238UCS0_9FLAO</name>
<evidence type="ECO:0000256" key="2">
    <source>
        <dbReference type="ARBA" id="ARBA00022748"/>
    </source>
</evidence>